<evidence type="ECO:0000256" key="1">
    <source>
        <dbReference type="SAM" id="Coils"/>
    </source>
</evidence>
<proteinExistence type="predicted"/>
<evidence type="ECO:0000313" key="2">
    <source>
        <dbReference type="Ensembl" id="ENSGWIP00000008173.1"/>
    </source>
</evidence>
<dbReference type="PANTHER" id="PTHR28375">
    <property type="entry name" value="PROTEIN HINDERIN"/>
    <property type="match status" value="1"/>
</dbReference>
<keyword evidence="3" id="KW-1185">Reference proteome</keyword>
<dbReference type="Pfam" id="PF15369">
    <property type="entry name" value="KIAA1328"/>
    <property type="match status" value="1"/>
</dbReference>
<sequence length="125" mass="14872">MHRRGNTRRSEAKEALACPMLGQVDWEEKKHHLLLQKTQLEMERERLQARLAEQEERISRQNEQLQQSRLHHSRYVQMLRLQSPGKTFSVIISKTHKIPETFCFHDTLESHLSSAELIMADKWQT</sequence>
<reference evidence="2" key="2">
    <citation type="submission" date="2025-08" db="UniProtKB">
        <authorList>
            <consortium name="Ensembl"/>
        </authorList>
    </citation>
    <scope>IDENTIFICATION</scope>
</reference>
<dbReference type="Proteomes" id="UP000694680">
    <property type="component" value="Chromosome 5"/>
</dbReference>
<keyword evidence="1" id="KW-0175">Coiled coil</keyword>
<dbReference type="AlphaFoldDB" id="A0A8C5DMR1"/>
<organism evidence="2 3">
    <name type="scientific">Gouania willdenowi</name>
    <name type="common">Blunt-snouted clingfish</name>
    <name type="synonym">Lepadogaster willdenowi</name>
    <dbReference type="NCBI Taxonomy" id="441366"/>
    <lineage>
        <taxon>Eukaryota</taxon>
        <taxon>Metazoa</taxon>
        <taxon>Chordata</taxon>
        <taxon>Craniata</taxon>
        <taxon>Vertebrata</taxon>
        <taxon>Euteleostomi</taxon>
        <taxon>Actinopterygii</taxon>
        <taxon>Neopterygii</taxon>
        <taxon>Teleostei</taxon>
        <taxon>Neoteleostei</taxon>
        <taxon>Acanthomorphata</taxon>
        <taxon>Ovalentaria</taxon>
        <taxon>Blenniimorphae</taxon>
        <taxon>Blenniiformes</taxon>
        <taxon>Gobiesocoidei</taxon>
        <taxon>Gobiesocidae</taxon>
        <taxon>Gobiesocinae</taxon>
        <taxon>Gouania</taxon>
    </lineage>
</organism>
<feature type="coiled-coil region" evidence="1">
    <location>
        <begin position="30"/>
        <end position="71"/>
    </location>
</feature>
<dbReference type="PANTHER" id="PTHR28375:SF1">
    <property type="entry name" value="PROTEIN HINDERIN"/>
    <property type="match status" value="1"/>
</dbReference>
<accession>A0A8C5DMR1</accession>
<evidence type="ECO:0000313" key="3">
    <source>
        <dbReference type="Proteomes" id="UP000694680"/>
    </source>
</evidence>
<reference evidence="2" key="1">
    <citation type="submission" date="2020-06" db="EMBL/GenBank/DDBJ databases">
        <authorList>
            <consortium name="Wellcome Sanger Institute Data Sharing"/>
        </authorList>
    </citation>
    <scope>NUCLEOTIDE SEQUENCE [LARGE SCALE GENOMIC DNA]</scope>
</reference>
<dbReference type="Ensembl" id="ENSGWIT00000009130.1">
    <property type="protein sequence ID" value="ENSGWIP00000008173.1"/>
    <property type="gene ID" value="ENSGWIG00000004816.1"/>
</dbReference>
<protein>
    <submittedName>
        <fullName evidence="2">Uncharacterized protein</fullName>
    </submittedName>
</protein>
<dbReference type="InterPro" id="IPR032736">
    <property type="entry name" value="Hinderin"/>
</dbReference>
<name>A0A8C5DMR1_GOUWI</name>
<reference evidence="2" key="3">
    <citation type="submission" date="2025-09" db="UniProtKB">
        <authorList>
            <consortium name="Ensembl"/>
        </authorList>
    </citation>
    <scope>IDENTIFICATION</scope>
</reference>